<accession>B5I9G7</accession>
<evidence type="ECO:0000256" key="8">
    <source>
        <dbReference type="HAMAP-Rule" id="MF_01975"/>
    </source>
</evidence>
<evidence type="ECO:0000256" key="9">
    <source>
        <dbReference type="RuleBase" id="RU003653"/>
    </source>
</evidence>
<dbReference type="SUPFAM" id="SSF55920">
    <property type="entry name" value="Creatinase/aminopeptidase"/>
    <property type="match status" value="1"/>
</dbReference>
<feature type="binding site" evidence="8">
    <location>
        <position position="82"/>
    </location>
    <ligand>
        <name>a divalent metal cation</name>
        <dbReference type="ChEBI" id="CHEBI:60240"/>
        <label>1</label>
    </ligand>
</feature>
<organism evidence="11 12">
    <name type="scientific">Aciduliprofundum boonei (strain DSM 19572 / T469)</name>
    <dbReference type="NCBI Taxonomy" id="439481"/>
    <lineage>
        <taxon>Archaea</taxon>
        <taxon>Methanobacteriati</taxon>
        <taxon>Thermoplasmatota</taxon>
        <taxon>DHVE2 group</taxon>
        <taxon>Candidatus Aciduliprofundum</taxon>
    </lineage>
</organism>
<feature type="binding site" evidence="8">
    <location>
        <position position="93"/>
    </location>
    <ligand>
        <name>a divalent metal cation</name>
        <dbReference type="ChEBI" id="CHEBI:60240"/>
        <label>1</label>
    </ligand>
</feature>
<keyword evidence="4 8" id="KW-0031">Aminopeptidase</keyword>
<dbReference type="RefSeq" id="WP_008082360.1">
    <property type="nucleotide sequence ID" value="NC_013926.1"/>
</dbReference>
<dbReference type="PANTHER" id="PTHR45777">
    <property type="entry name" value="METHIONINE AMINOPEPTIDASE 2"/>
    <property type="match status" value="1"/>
</dbReference>
<comment type="catalytic activity">
    <reaction evidence="1 8 9">
        <text>Release of N-terminal amino acids, preferentially methionine, from peptides and arylamides.</text>
        <dbReference type="EC" id="3.4.11.18"/>
    </reaction>
</comment>
<dbReference type="OrthoDB" id="372008at2157"/>
<evidence type="ECO:0000259" key="10">
    <source>
        <dbReference type="Pfam" id="PF00557"/>
    </source>
</evidence>
<dbReference type="AlphaFoldDB" id="B5I9G7"/>
<evidence type="ECO:0000256" key="4">
    <source>
        <dbReference type="ARBA" id="ARBA00022438"/>
    </source>
</evidence>
<dbReference type="Pfam" id="PF00557">
    <property type="entry name" value="Peptidase_M24"/>
    <property type="match status" value="1"/>
</dbReference>
<dbReference type="CDD" id="cd01088">
    <property type="entry name" value="MetAP2"/>
    <property type="match status" value="1"/>
</dbReference>
<comment type="cofactor">
    <cofactor evidence="3">
        <name>Fe(2+)</name>
        <dbReference type="ChEBI" id="CHEBI:29033"/>
    </cofactor>
</comment>
<feature type="binding site" evidence="8">
    <location>
        <position position="154"/>
    </location>
    <ligand>
        <name>a divalent metal cation</name>
        <dbReference type="ChEBI" id="CHEBI:60240"/>
        <label>2</label>
        <note>catalytic</note>
    </ligand>
</feature>
<dbReference type="GO" id="GO:0006508">
    <property type="term" value="P:proteolysis"/>
    <property type="evidence" value="ECO:0007669"/>
    <property type="project" value="UniProtKB-KW"/>
</dbReference>
<name>B5I9G7_ACIB4</name>
<dbReference type="eggNOG" id="arCOG01001">
    <property type="taxonomic scope" value="Archaea"/>
</dbReference>
<reference evidence="11" key="1">
    <citation type="submission" date="2010-02" db="EMBL/GenBank/DDBJ databases">
        <title>Complete sequence of Aciduliprofundum boonei T469.</title>
        <authorList>
            <consortium name="US DOE Joint Genome Institute"/>
            <person name="Lucas S."/>
            <person name="Copeland A."/>
            <person name="Lapidus A."/>
            <person name="Cheng J.-F."/>
            <person name="Bruce D."/>
            <person name="Goodwin L."/>
            <person name="Pitluck S."/>
            <person name="Saunders E."/>
            <person name="Detter J.C."/>
            <person name="Han C."/>
            <person name="Tapia R."/>
            <person name="Land M."/>
            <person name="Hauser L."/>
            <person name="Kyrpides N."/>
            <person name="Mikhailova N."/>
            <person name="Flores G."/>
            <person name="Reysenbach A.-L."/>
            <person name="Woyke T."/>
        </authorList>
    </citation>
    <scope>NUCLEOTIDE SEQUENCE</scope>
    <source>
        <strain evidence="11">T469</strain>
    </source>
</reference>
<keyword evidence="6 8" id="KW-0479">Metal-binding</keyword>
<dbReference type="STRING" id="439481.Aboo_0754"/>
<dbReference type="GO" id="GO:0046872">
    <property type="term" value="F:metal ion binding"/>
    <property type="evidence" value="ECO:0007669"/>
    <property type="project" value="UniProtKB-UniRule"/>
</dbReference>
<dbReference type="SUPFAM" id="SSF46785">
    <property type="entry name" value="Winged helix' DNA-binding domain"/>
    <property type="match status" value="1"/>
</dbReference>
<comment type="cofactor">
    <cofactor evidence="8">
        <name>Co(2+)</name>
        <dbReference type="ChEBI" id="CHEBI:48828"/>
    </cofactor>
    <cofactor evidence="8">
        <name>Zn(2+)</name>
        <dbReference type="ChEBI" id="CHEBI:29105"/>
    </cofactor>
    <cofactor evidence="8">
        <name>Mn(2+)</name>
        <dbReference type="ChEBI" id="CHEBI:29035"/>
    </cofactor>
    <cofactor evidence="8">
        <name>Fe(2+)</name>
        <dbReference type="ChEBI" id="CHEBI:29033"/>
    </cofactor>
    <text evidence="8">Binds 2 divalent metal cations per subunit. Has a high-affinity and a low affinity metal-binding site. The true nature of the physiological cofactor is under debate. The enzyme is active with cobalt, zinc, manganese or divalent iron ions. Most likely, methionine aminopeptidases function as mononuclear Fe(2+)-metalloproteases under physiological conditions, and the catalytically relevant metal-binding site has been assigned to the histidine-containing high-affinity site.</text>
</comment>
<dbReference type="GO" id="GO:0070006">
    <property type="term" value="F:metalloaminopeptidase activity"/>
    <property type="evidence" value="ECO:0007669"/>
    <property type="project" value="UniProtKB-UniRule"/>
</dbReference>
<dbReference type="InterPro" id="IPR018349">
    <property type="entry name" value="Pept_M24A_MAP2_BS"/>
</dbReference>
<feature type="binding site" evidence="8">
    <location>
        <position position="272"/>
    </location>
    <ligand>
        <name>a divalent metal cation</name>
        <dbReference type="ChEBI" id="CHEBI:60240"/>
        <label>2</label>
        <note>catalytic</note>
    </ligand>
</feature>
<feature type="binding site" evidence="8">
    <location>
        <position position="272"/>
    </location>
    <ligand>
        <name>a divalent metal cation</name>
        <dbReference type="ChEBI" id="CHEBI:60240"/>
        <label>1</label>
    </ligand>
</feature>
<comment type="similarity">
    <text evidence="8">Belongs to the peptidase M24A family. Methionine aminopeptidase archaeal type 2 subfamily.</text>
</comment>
<feature type="binding site" evidence="8">
    <location>
        <position position="62"/>
    </location>
    <ligand>
        <name>substrate</name>
    </ligand>
</feature>
<dbReference type="PANTHER" id="PTHR45777:SF2">
    <property type="entry name" value="METHIONINE AMINOPEPTIDASE 2"/>
    <property type="match status" value="1"/>
</dbReference>
<evidence type="ECO:0000256" key="3">
    <source>
        <dbReference type="ARBA" id="ARBA00001954"/>
    </source>
</evidence>
<proteinExistence type="inferred from homology"/>
<dbReference type="InterPro" id="IPR036388">
    <property type="entry name" value="WH-like_DNA-bd_sf"/>
</dbReference>
<dbReference type="PROSITE" id="PS01202">
    <property type="entry name" value="MAP_2"/>
    <property type="match status" value="1"/>
</dbReference>
<evidence type="ECO:0000256" key="6">
    <source>
        <dbReference type="ARBA" id="ARBA00022723"/>
    </source>
</evidence>
<dbReference type="EC" id="3.4.11.18" evidence="8 9"/>
<feature type="binding site" evidence="8">
    <location>
        <position position="187"/>
    </location>
    <ligand>
        <name>a divalent metal cation</name>
        <dbReference type="ChEBI" id="CHEBI:60240"/>
        <label>2</label>
        <note>catalytic</note>
    </ligand>
</feature>
<feature type="binding site" evidence="8">
    <location>
        <position position="162"/>
    </location>
    <ligand>
        <name>substrate</name>
    </ligand>
</feature>
<dbReference type="InterPro" id="IPR036390">
    <property type="entry name" value="WH_DNA-bd_sf"/>
</dbReference>
<dbReference type="HAMAP" id="MF_01975">
    <property type="entry name" value="MetAP_2_arc"/>
    <property type="match status" value="1"/>
</dbReference>
<dbReference type="InterPro" id="IPR002468">
    <property type="entry name" value="Pept_M24A_MAP2"/>
</dbReference>
<dbReference type="GO" id="GO:0004239">
    <property type="term" value="F:initiator methionyl aminopeptidase activity"/>
    <property type="evidence" value="ECO:0007669"/>
    <property type="project" value="UniProtKB-UniRule"/>
</dbReference>
<feature type="binding site" evidence="8">
    <location>
        <position position="93"/>
    </location>
    <ligand>
        <name>a divalent metal cation</name>
        <dbReference type="ChEBI" id="CHEBI:60240"/>
        <label>2</label>
        <note>catalytic</note>
    </ligand>
</feature>
<dbReference type="Gene3D" id="3.90.230.10">
    <property type="entry name" value="Creatinase/methionine aminopeptidase superfamily"/>
    <property type="match status" value="1"/>
</dbReference>
<gene>
    <name evidence="8" type="primary">map</name>
    <name evidence="11" type="ordered locus">Aboo_0754</name>
</gene>
<dbReference type="InterPro" id="IPR028595">
    <property type="entry name" value="MetAP_archaeal"/>
</dbReference>
<evidence type="ECO:0000256" key="7">
    <source>
        <dbReference type="ARBA" id="ARBA00022801"/>
    </source>
</evidence>
<evidence type="ECO:0000256" key="2">
    <source>
        <dbReference type="ARBA" id="ARBA00001936"/>
    </source>
</evidence>
<dbReference type="InterPro" id="IPR050247">
    <property type="entry name" value="Met_Aminopeptidase_Type2"/>
</dbReference>
<dbReference type="HOGENOM" id="CLU_015857_7_0_2"/>
<dbReference type="InterPro" id="IPR036005">
    <property type="entry name" value="Creatinase/aminopeptidase-like"/>
</dbReference>
<protein>
    <recommendedName>
        <fullName evidence="8 9">Methionine aminopeptidase</fullName>
        <shortName evidence="8">MAP</shortName>
        <shortName evidence="8">MetAP</shortName>
        <ecNumber evidence="8 9">3.4.11.18</ecNumber>
    </recommendedName>
    <alternativeName>
        <fullName evidence="8">Peptidase M</fullName>
    </alternativeName>
</protein>
<dbReference type="EMBL" id="CP001941">
    <property type="protein sequence ID" value="ADD08563.1"/>
    <property type="molecule type" value="Genomic_DNA"/>
</dbReference>
<feature type="domain" description="Peptidase M24" evidence="10">
    <location>
        <begin position="5"/>
        <end position="196"/>
    </location>
</feature>
<dbReference type="Gene3D" id="1.10.10.10">
    <property type="entry name" value="Winged helix-like DNA-binding domain superfamily/Winged helix DNA-binding domain"/>
    <property type="match status" value="1"/>
</dbReference>
<evidence type="ECO:0000256" key="1">
    <source>
        <dbReference type="ARBA" id="ARBA00000294"/>
    </source>
</evidence>
<comment type="function">
    <text evidence="8 9">Removes the N-terminal methionine from nascent proteins. The N-terminal methionine is often cleaved when the second residue in the primary sequence is small and uncharged (Met-Ala-, Cys, Gly, Pro, Ser, Thr, or Val).</text>
</comment>
<evidence type="ECO:0000313" key="11">
    <source>
        <dbReference type="EMBL" id="ADD08563.1"/>
    </source>
</evidence>
<keyword evidence="12" id="KW-1185">Reference proteome</keyword>
<dbReference type="GO" id="GO:0005737">
    <property type="term" value="C:cytoplasm"/>
    <property type="evidence" value="ECO:0007669"/>
    <property type="project" value="TreeGrafter"/>
</dbReference>
<dbReference type="PRINTS" id="PR00599">
    <property type="entry name" value="MAPEPTIDASE"/>
</dbReference>
<dbReference type="NCBIfam" id="TIGR00501">
    <property type="entry name" value="met_pdase_II"/>
    <property type="match status" value="1"/>
</dbReference>
<dbReference type="KEGG" id="abi:Aboo_0754"/>
<dbReference type="InterPro" id="IPR000994">
    <property type="entry name" value="Pept_M24"/>
</dbReference>
<keyword evidence="7 8" id="KW-0378">Hydrolase</keyword>
<dbReference type="Proteomes" id="UP000001400">
    <property type="component" value="Chromosome"/>
</dbReference>
<dbReference type="InterPro" id="IPR001714">
    <property type="entry name" value="Pept_M24_MAP"/>
</dbReference>
<comment type="cofactor">
    <cofactor evidence="2">
        <name>Mn(2+)</name>
        <dbReference type="ChEBI" id="CHEBI:29035"/>
    </cofactor>
</comment>
<evidence type="ECO:0000313" key="12">
    <source>
        <dbReference type="Proteomes" id="UP000001400"/>
    </source>
</evidence>
<sequence>MDLKKYLEAGKIGKEAREYGKELIKEGASYYEVAEKVEKYIRDSGAKPSFPVNLSVNNIAAHYSPIKGDNKYFKKGDLVKLDLGAHVDGYISDTAVTVEVGTNKWEELIDASAEALNNAIKAIRPGILVSQIGEVVEETIRFHGFVPIKNLTGHELDVYVLHKGLSIPNYNDGSRAKLLPGMAFAIEPFATNGRGYVTNGLGGNIYMFRKTKKLKEPYASMFEEFKTLPFAARWCEKYDNYEGILKKGSLLGVLYHFPILKERKKAMVAQTEHTIVLTDDEVIVTTR</sequence>
<evidence type="ECO:0000256" key="5">
    <source>
        <dbReference type="ARBA" id="ARBA00022670"/>
    </source>
</evidence>
<keyword evidence="5 8" id="KW-0645">Protease</keyword>
<dbReference type="GeneID" id="8827703"/>
<comment type="subunit">
    <text evidence="8">Monomer.</text>
</comment>